<evidence type="ECO:0000313" key="1">
    <source>
        <dbReference type="EMBL" id="SDF73517.1"/>
    </source>
</evidence>
<reference evidence="2" key="1">
    <citation type="submission" date="2016-10" db="EMBL/GenBank/DDBJ databases">
        <authorList>
            <person name="Varghese N."/>
            <person name="Submissions S."/>
        </authorList>
    </citation>
    <scope>NUCLEOTIDE SEQUENCE [LARGE SCALE GENOMIC DNA]</scope>
    <source>
        <strain evidence="2">DSM 25329</strain>
    </source>
</reference>
<accession>A0A1G7NHX0</accession>
<keyword evidence="2" id="KW-1185">Reference proteome</keyword>
<evidence type="ECO:0000313" key="2">
    <source>
        <dbReference type="Proteomes" id="UP000198748"/>
    </source>
</evidence>
<dbReference type="EMBL" id="FNAN01000012">
    <property type="protein sequence ID" value="SDF73517.1"/>
    <property type="molecule type" value="Genomic_DNA"/>
</dbReference>
<evidence type="ECO:0008006" key="3">
    <source>
        <dbReference type="Google" id="ProtNLM"/>
    </source>
</evidence>
<protein>
    <recommendedName>
        <fullName evidence="3">Lipoprotein</fullName>
    </recommendedName>
</protein>
<sequence length="137" mass="15178">MKKYLALAVIALACSEKKVDKRDDCVPVERVTVSADCYKGTSGLLLTADSPSTIALDWVLAPLKDTSGAQTYTPVYMTTTSNQLIVPDSLVRKYPKIGIMFVGAYGCPSDMYFSFVRRPDGDSCARWYLQERFLKGD</sequence>
<dbReference type="RefSeq" id="WP_090153958.1">
    <property type="nucleotide sequence ID" value="NZ_FNAN01000012.1"/>
</dbReference>
<name>A0A1G7NHX0_9BACT</name>
<gene>
    <name evidence="1" type="ORF">SAMN04487996_11258</name>
</gene>
<dbReference type="AlphaFoldDB" id="A0A1G7NHX0"/>
<organism evidence="1 2">
    <name type="scientific">Dyadobacter soli</name>
    <dbReference type="NCBI Taxonomy" id="659014"/>
    <lineage>
        <taxon>Bacteria</taxon>
        <taxon>Pseudomonadati</taxon>
        <taxon>Bacteroidota</taxon>
        <taxon>Cytophagia</taxon>
        <taxon>Cytophagales</taxon>
        <taxon>Spirosomataceae</taxon>
        <taxon>Dyadobacter</taxon>
    </lineage>
</organism>
<dbReference type="Proteomes" id="UP000198748">
    <property type="component" value="Unassembled WGS sequence"/>
</dbReference>
<dbReference type="OrthoDB" id="954764at2"/>
<proteinExistence type="predicted"/>